<evidence type="ECO:0000313" key="3">
    <source>
        <dbReference type="Proteomes" id="UP000004226"/>
    </source>
</evidence>
<keyword evidence="1" id="KW-1133">Transmembrane helix</keyword>
<protein>
    <submittedName>
        <fullName evidence="2">Uncharacterized protein</fullName>
    </submittedName>
</protein>
<keyword evidence="1" id="KW-0812">Transmembrane</keyword>
<organism evidence="2 3">
    <name type="scientific">Pseudoleptotrichia goodfellowii F0264</name>
    <dbReference type="NCBI Taxonomy" id="596323"/>
    <lineage>
        <taxon>Bacteria</taxon>
        <taxon>Fusobacteriati</taxon>
        <taxon>Fusobacteriota</taxon>
        <taxon>Fusobacteriia</taxon>
        <taxon>Fusobacteriales</taxon>
        <taxon>Leptotrichiaceae</taxon>
        <taxon>Pseudoleptotrichia</taxon>
    </lineage>
</organism>
<evidence type="ECO:0000256" key="1">
    <source>
        <dbReference type="SAM" id="Phobius"/>
    </source>
</evidence>
<gene>
    <name evidence="2" type="ORF">HMPREF0554_0269</name>
</gene>
<comment type="caution">
    <text evidence="2">The sequence shown here is derived from an EMBL/GenBank/DDBJ whole genome shotgun (WGS) entry which is preliminary data.</text>
</comment>
<evidence type="ECO:0000313" key="2">
    <source>
        <dbReference type="EMBL" id="EEY34548.1"/>
    </source>
</evidence>
<accession>D0GMZ4</accession>
<dbReference type="RefSeq" id="WP_006807850.1">
    <property type="nucleotide sequence ID" value="NZ_ADAD01000153.1"/>
</dbReference>
<keyword evidence="1" id="KW-0472">Membrane</keyword>
<feature type="transmembrane region" description="Helical" evidence="1">
    <location>
        <begin position="7"/>
        <end position="28"/>
    </location>
</feature>
<name>D0GMZ4_9FUSO</name>
<keyword evidence="3" id="KW-1185">Reference proteome</keyword>
<dbReference type="EMBL" id="ADAD01000153">
    <property type="protein sequence ID" value="EEY34548.1"/>
    <property type="molecule type" value="Genomic_DNA"/>
</dbReference>
<dbReference type="Proteomes" id="UP000004226">
    <property type="component" value="Unassembled WGS sequence"/>
</dbReference>
<sequence>MKNRIKILISIILILLAQYGAIIENGYWGLGGNALVPILCWLLFWIFPELIRELKKELK</sequence>
<feature type="transmembrane region" description="Helical" evidence="1">
    <location>
        <begin position="34"/>
        <end position="51"/>
    </location>
</feature>
<reference evidence="2 3" key="1">
    <citation type="submission" date="2009-10" db="EMBL/GenBank/DDBJ databases">
        <authorList>
            <person name="Harkins D.M."/>
            <person name="Madupu R."/>
            <person name="Durkin A.S."/>
            <person name="Torralba M."/>
            <person name="Methe B."/>
            <person name="Sutton G.G."/>
            <person name="Strausberg R.L."/>
            <person name="Nelson K.E."/>
        </authorList>
    </citation>
    <scope>NUCLEOTIDE SEQUENCE [LARGE SCALE GENOMIC DNA]</scope>
    <source>
        <strain evidence="2 3">F0264</strain>
    </source>
</reference>
<dbReference type="AlphaFoldDB" id="D0GMZ4"/>
<proteinExistence type="predicted"/>